<proteinExistence type="predicted"/>
<evidence type="ECO:0000256" key="1">
    <source>
        <dbReference type="SAM" id="SignalP"/>
    </source>
</evidence>
<dbReference type="EMBL" id="MCFI01000013">
    <property type="protein sequence ID" value="ORY80510.1"/>
    <property type="molecule type" value="Genomic_DNA"/>
</dbReference>
<keyword evidence="1" id="KW-0732">Signal</keyword>
<evidence type="ECO:0000313" key="2">
    <source>
        <dbReference type="EMBL" id="ORY80510.1"/>
    </source>
</evidence>
<evidence type="ECO:0008006" key="4">
    <source>
        <dbReference type="Google" id="ProtNLM"/>
    </source>
</evidence>
<reference evidence="2 3" key="1">
    <citation type="submission" date="2016-07" db="EMBL/GenBank/DDBJ databases">
        <title>Pervasive Adenine N6-methylation of Active Genes in Fungi.</title>
        <authorList>
            <consortium name="DOE Joint Genome Institute"/>
            <person name="Mondo S.J."/>
            <person name="Dannebaum R.O."/>
            <person name="Kuo R.C."/>
            <person name="Labutti K."/>
            <person name="Haridas S."/>
            <person name="Kuo A."/>
            <person name="Salamov A."/>
            <person name="Ahrendt S.R."/>
            <person name="Lipzen A."/>
            <person name="Sullivan W."/>
            <person name="Andreopoulos W.B."/>
            <person name="Clum A."/>
            <person name="Lindquist E."/>
            <person name="Daum C."/>
            <person name="Ramamoorthy G.K."/>
            <person name="Gryganskyi A."/>
            <person name="Culley D."/>
            <person name="Magnuson J.K."/>
            <person name="James T.Y."/>
            <person name="O'Malley M.A."/>
            <person name="Stajich J.E."/>
            <person name="Spatafora J.W."/>
            <person name="Visel A."/>
            <person name="Grigoriev I.V."/>
        </authorList>
    </citation>
    <scope>NUCLEOTIDE SEQUENCE [LARGE SCALE GENOMIC DNA]</scope>
    <source>
        <strain evidence="2 3">12-1054</strain>
    </source>
</reference>
<keyword evidence="3" id="KW-1185">Reference proteome</keyword>
<dbReference type="AlphaFoldDB" id="A0A1Y2F9B7"/>
<organism evidence="2 3">
    <name type="scientific">Protomyces lactucae-debilis</name>
    <dbReference type="NCBI Taxonomy" id="2754530"/>
    <lineage>
        <taxon>Eukaryota</taxon>
        <taxon>Fungi</taxon>
        <taxon>Dikarya</taxon>
        <taxon>Ascomycota</taxon>
        <taxon>Taphrinomycotina</taxon>
        <taxon>Taphrinomycetes</taxon>
        <taxon>Taphrinales</taxon>
        <taxon>Protomycetaceae</taxon>
        <taxon>Protomyces</taxon>
    </lineage>
</organism>
<dbReference type="GeneID" id="63787200"/>
<gene>
    <name evidence="2" type="ORF">BCR37DRAFT_388215</name>
</gene>
<accession>A0A1Y2F9B7</accession>
<feature type="signal peptide" evidence="1">
    <location>
        <begin position="1"/>
        <end position="17"/>
    </location>
</feature>
<evidence type="ECO:0000313" key="3">
    <source>
        <dbReference type="Proteomes" id="UP000193685"/>
    </source>
</evidence>
<protein>
    <recommendedName>
        <fullName evidence="4">Cyanovirin-N domain-containing protein</fullName>
    </recommendedName>
</protein>
<sequence>MSPWTLMLLSLSHMASATPGPGSQSILGVQFHFNRTNVPLGQWPVCRNACLLTGPIVSFPDVSVLHDALHTGCLHNAAEWSVESWSEGDAPDKCFCKELLTYVVTERERPSLGAKLTGYCDLDKLGGRLKNNLNNLYHGADGKSGLDGSEFTGFTHEIKEFPQ</sequence>
<dbReference type="Proteomes" id="UP000193685">
    <property type="component" value="Unassembled WGS sequence"/>
</dbReference>
<name>A0A1Y2F9B7_PROLT</name>
<feature type="chain" id="PRO_5013028243" description="Cyanovirin-N domain-containing protein" evidence="1">
    <location>
        <begin position="18"/>
        <end position="163"/>
    </location>
</feature>
<dbReference type="RefSeq" id="XP_040724398.1">
    <property type="nucleotide sequence ID" value="XM_040870601.1"/>
</dbReference>
<comment type="caution">
    <text evidence="2">The sequence shown here is derived from an EMBL/GenBank/DDBJ whole genome shotgun (WGS) entry which is preliminary data.</text>
</comment>